<dbReference type="InterPro" id="IPR050482">
    <property type="entry name" value="Sensor_HK_TwoCompSys"/>
</dbReference>
<dbReference type="Pfam" id="PF07730">
    <property type="entry name" value="HisKA_3"/>
    <property type="match status" value="1"/>
</dbReference>
<gene>
    <name evidence="11" type="ORF">I4X03_013605</name>
</gene>
<keyword evidence="8 9" id="KW-0472">Membrane</keyword>
<feature type="transmembrane region" description="Helical" evidence="9">
    <location>
        <begin position="106"/>
        <end position="124"/>
    </location>
</feature>
<dbReference type="Gene3D" id="3.30.565.10">
    <property type="entry name" value="Histidine kinase-like ATPase, C-terminal domain"/>
    <property type="match status" value="1"/>
</dbReference>
<keyword evidence="6 9" id="KW-1133">Transmembrane helix</keyword>
<evidence type="ECO:0000256" key="8">
    <source>
        <dbReference type="ARBA" id="ARBA00023136"/>
    </source>
</evidence>
<keyword evidence="12" id="KW-1185">Reference proteome</keyword>
<evidence type="ECO:0000313" key="12">
    <source>
        <dbReference type="Proteomes" id="UP000809349"/>
    </source>
</evidence>
<keyword evidence="5" id="KW-0418">Kinase</keyword>
<dbReference type="InterPro" id="IPR036890">
    <property type="entry name" value="HATPase_C_sf"/>
</dbReference>
<feature type="transmembrane region" description="Helical" evidence="9">
    <location>
        <begin position="131"/>
        <end position="149"/>
    </location>
</feature>
<evidence type="ECO:0000256" key="2">
    <source>
        <dbReference type="ARBA" id="ARBA00022475"/>
    </source>
</evidence>
<name>A0ABS7SQS9_9BURK</name>
<evidence type="ECO:0000256" key="1">
    <source>
        <dbReference type="ARBA" id="ARBA00004651"/>
    </source>
</evidence>
<sequence>MAPSSSILDKNAAAAPAHSDRADNELVARIRLMLALSALLVAITDVIGPGRANKAALLVLSAYAAACALAYVCTRFEQKWTRGKLMHRVDAAMCGAMIAAGGQADIFPLVFMFFAIVVASLRYGLEEGARVTIMAVVLYCAATIANTHAVAEARLYLRAALLLAFGRAIAQLGERHIQAARREALLRDLNQVSNPRFGIDRTMTAALEHIRAYFRASTCFTVLQDSDSGLYEIRAVRKDGPVAAPAQAVDAALARAMLPALRNHVLFYVGPHSWGLGAAAAALTHPGTAGGWVPHEGPSMHNLGELLEAGSYISAPLVFGRGKGRVFVTASTRNLSRSDALFLARIAAQELHAIDSIDMLDRIASDAAAMERKRIALDLHDTAIQSYIGLQLGLVALSRHATPSNPLNDELAKLVAMAGEVVVQLRDFAQGACGKPAGSEPIFLTALRRQAAQAMTSYGVDVRIEVDGPLDLGDRLTAEVLQIVREGISNVCRHTEAKRAAVLLRCSESLLRIEINNEHGGGQPPPFRPHSISERAIALGGAAFVCQGRFNDTIVCVEIPL</sequence>
<evidence type="ECO:0000256" key="9">
    <source>
        <dbReference type="SAM" id="Phobius"/>
    </source>
</evidence>
<dbReference type="Proteomes" id="UP000809349">
    <property type="component" value="Unassembled WGS sequence"/>
</dbReference>
<evidence type="ECO:0000256" key="5">
    <source>
        <dbReference type="ARBA" id="ARBA00022777"/>
    </source>
</evidence>
<evidence type="ECO:0000256" key="7">
    <source>
        <dbReference type="ARBA" id="ARBA00023012"/>
    </source>
</evidence>
<protein>
    <recommendedName>
        <fullName evidence="10">Signal transduction histidine kinase subgroup 3 dimerisation and phosphoacceptor domain-containing protein</fullName>
    </recommendedName>
</protein>
<evidence type="ECO:0000256" key="4">
    <source>
        <dbReference type="ARBA" id="ARBA00022692"/>
    </source>
</evidence>
<keyword evidence="7" id="KW-0902">Two-component regulatory system</keyword>
<evidence type="ECO:0000259" key="10">
    <source>
        <dbReference type="Pfam" id="PF07730"/>
    </source>
</evidence>
<keyword evidence="4 9" id="KW-0812">Transmembrane</keyword>
<evidence type="ECO:0000256" key="3">
    <source>
        <dbReference type="ARBA" id="ARBA00022679"/>
    </source>
</evidence>
<dbReference type="PANTHER" id="PTHR24421:SF37">
    <property type="entry name" value="SENSOR HISTIDINE KINASE NARS"/>
    <property type="match status" value="1"/>
</dbReference>
<organism evidence="11 12">
    <name type="scientific">Massilia soli</name>
    <dbReference type="NCBI Taxonomy" id="2792854"/>
    <lineage>
        <taxon>Bacteria</taxon>
        <taxon>Pseudomonadati</taxon>
        <taxon>Pseudomonadota</taxon>
        <taxon>Betaproteobacteria</taxon>
        <taxon>Burkholderiales</taxon>
        <taxon>Oxalobacteraceae</taxon>
        <taxon>Telluria group</taxon>
        <taxon>Massilia</taxon>
    </lineage>
</organism>
<dbReference type="PANTHER" id="PTHR24421">
    <property type="entry name" value="NITRATE/NITRITE SENSOR PROTEIN NARX-RELATED"/>
    <property type="match status" value="1"/>
</dbReference>
<comment type="caution">
    <text evidence="11">The sequence shown here is derived from an EMBL/GenBank/DDBJ whole genome shotgun (WGS) entry which is preliminary data.</text>
</comment>
<comment type="subcellular location">
    <subcellularLocation>
        <location evidence="1">Cell membrane</location>
        <topology evidence="1">Multi-pass membrane protein</topology>
    </subcellularLocation>
</comment>
<accession>A0ABS7SQS9</accession>
<dbReference type="InterPro" id="IPR011712">
    <property type="entry name" value="Sig_transdc_His_kin_sub3_dim/P"/>
</dbReference>
<feature type="transmembrane region" description="Helical" evidence="9">
    <location>
        <begin position="30"/>
        <end position="49"/>
    </location>
</feature>
<proteinExistence type="predicted"/>
<reference evidence="11 12" key="1">
    <citation type="submission" date="2021-01" db="EMBL/GenBank/DDBJ databases">
        <authorList>
            <person name="Ruan W."/>
            <person name="Khan S.A."/>
            <person name="Jeon C.O."/>
        </authorList>
    </citation>
    <scope>NUCLEOTIDE SEQUENCE [LARGE SCALE GENOMIC DNA]</scope>
    <source>
        <strain evidence="11 12">R798</strain>
    </source>
</reference>
<evidence type="ECO:0000256" key="6">
    <source>
        <dbReference type="ARBA" id="ARBA00022989"/>
    </source>
</evidence>
<feature type="transmembrane region" description="Helical" evidence="9">
    <location>
        <begin position="55"/>
        <end position="73"/>
    </location>
</feature>
<dbReference type="Gene3D" id="1.20.5.1930">
    <property type="match status" value="1"/>
</dbReference>
<keyword evidence="3" id="KW-0808">Transferase</keyword>
<feature type="domain" description="Signal transduction histidine kinase subgroup 3 dimerisation and phosphoacceptor" evidence="10">
    <location>
        <begin position="371"/>
        <end position="429"/>
    </location>
</feature>
<keyword evidence="2" id="KW-1003">Cell membrane</keyword>
<evidence type="ECO:0000313" key="11">
    <source>
        <dbReference type="EMBL" id="MBZ2208297.1"/>
    </source>
</evidence>
<dbReference type="RefSeq" id="WP_223468787.1">
    <property type="nucleotide sequence ID" value="NZ_JAFBIL020000005.1"/>
</dbReference>
<dbReference type="EMBL" id="JAFBIL020000005">
    <property type="protein sequence ID" value="MBZ2208297.1"/>
    <property type="molecule type" value="Genomic_DNA"/>
</dbReference>
<reference evidence="11 12" key="2">
    <citation type="submission" date="2021-08" db="EMBL/GenBank/DDBJ databases">
        <title>Massilia sp. R798.</title>
        <authorList>
            <person name="Baek J.H."/>
            <person name="Jung H.S."/>
            <person name="Kim K.R."/>
            <person name="Jeon C.O."/>
        </authorList>
    </citation>
    <scope>NUCLEOTIDE SEQUENCE [LARGE SCALE GENOMIC DNA]</scope>
    <source>
        <strain evidence="11 12">R798</strain>
    </source>
</reference>